<dbReference type="InterPro" id="IPR013256">
    <property type="entry name" value="Chromatin_SPT2"/>
</dbReference>
<feature type="region of interest" description="Disordered" evidence="3">
    <location>
        <begin position="1"/>
        <end position="353"/>
    </location>
</feature>
<accession>A0A3N2PM41</accession>
<dbReference type="STRING" id="1314773.A0A3N2PM41"/>
<proteinExistence type="inferred from homology"/>
<feature type="region of interest" description="Disordered" evidence="3">
    <location>
        <begin position="384"/>
        <end position="406"/>
    </location>
</feature>
<keyword evidence="5" id="KW-1185">Reference proteome</keyword>
<dbReference type="Pfam" id="PF08243">
    <property type="entry name" value="SPT2"/>
    <property type="match status" value="1"/>
</dbReference>
<protein>
    <submittedName>
        <fullName evidence="4">SPT2-domain-containing protein</fullName>
    </submittedName>
</protein>
<dbReference type="GeneID" id="39584081"/>
<dbReference type="Proteomes" id="UP000272025">
    <property type="component" value="Unassembled WGS sequence"/>
</dbReference>
<feature type="compositionally biased region" description="Polar residues" evidence="3">
    <location>
        <begin position="214"/>
        <end position="234"/>
    </location>
</feature>
<feature type="compositionally biased region" description="Low complexity" evidence="3">
    <location>
        <begin position="303"/>
        <end position="312"/>
    </location>
</feature>
<feature type="compositionally biased region" description="Low complexity" evidence="3">
    <location>
        <begin position="94"/>
        <end position="120"/>
    </location>
</feature>
<feature type="compositionally biased region" description="Low complexity" evidence="3">
    <location>
        <begin position="266"/>
        <end position="277"/>
    </location>
</feature>
<feature type="compositionally biased region" description="Low complexity" evidence="3">
    <location>
        <begin position="131"/>
        <end position="147"/>
    </location>
</feature>
<gene>
    <name evidence="4" type="ORF">SODALDRAFT_70543</name>
</gene>
<reference evidence="4 5" key="1">
    <citation type="journal article" date="2018" name="Mol. Ecol.">
        <title>The obligate alkalophilic soda-lake fungus Sodiomyces alkalinus has shifted to a protein diet.</title>
        <authorList>
            <person name="Grum-Grzhimaylo A.A."/>
            <person name="Falkoski D.L."/>
            <person name="van den Heuvel J."/>
            <person name="Valero-Jimenez C.A."/>
            <person name="Min B."/>
            <person name="Choi I.G."/>
            <person name="Lipzen A."/>
            <person name="Daum C.G."/>
            <person name="Aanen D.K."/>
            <person name="Tsang A."/>
            <person name="Henrissat B."/>
            <person name="Bilanenko E.N."/>
            <person name="de Vries R.P."/>
            <person name="van Kan J.A.L."/>
            <person name="Grigoriev I.V."/>
            <person name="Debets A.J.M."/>
        </authorList>
    </citation>
    <scope>NUCLEOTIDE SEQUENCE [LARGE SCALE GENOMIC DNA]</scope>
    <source>
        <strain evidence="4 5">F11</strain>
    </source>
</reference>
<dbReference type="SMART" id="SM00784">
    <property type="entry name" value="SPT2"/>
    <property type="match status" value="1"/>
</dbReference>
<sequence length="406" mass="43393">MIGDLLAQITGEPVQQTSTPPASKPIGPLKRKANDDTRNNSAKAPRLEASTRGAGGSTTNPRPTDRPASTPYRGTAMSRPTGASRPTGGQTVRPAAPASTPAKTSSGTNGMNGTNATNGARPTSASVRKGPTAPATTAPSSAAAPSAKPAPPKKGSYAEILARAKLAQTTMGQVGKIQHKGTEKKKERPEAKKDAKQPVPTTISRYQGTARPANGTSRAPTTPALQRRATSTGAMSKDTRNLDTDRPRMKRSASVTEEEPKKVKKAALATTGYTGTARPRPGATTSANSRKPAAPGGALLNPRAGARYGGSARRSRYEEEDEELDDFIEYDDEEEEPVGGPRYRYDSGSESDMEAGMDDIYEEEARAARAARLEDLEQEKLERRLKAEKEERRRRFLEEQKKKNRG</sequence>
<feature type="compositionally biased region" description="Basic and acidic residues" evidence="3">
    <location>
        <begin position="180"/>
        <end position="196"/>
    </location>
</feature>
<keyword evidence="2" id="KW-0175">Coiled coil</keyword>
<evidence type="ECO:0000256" key="1">
    <source>
        <dbReference type="ARBA" id="ARBA00006461"/>
    </source>
</evidence>
<evidence type="ECO:0000313" key="5">
    <source>
        <dbReference type="Proteomes" id="UP000272025"/>
    </source>
</evidence>
<dbReference type="AlphaFoldDB" id="A0A3N2PM41"/>
<feature type="compositionally biased region" description="Basic and acidic residues" evidence="3">
    <location>
        <begin position="237"/>
        <end position="247"/>
    </location>
</feature>
<organism evidence="4 5">
    <name type="scientific">Sodiomyces alkalinus (strain CBS 110278 / VKM F-3762 / F11)</name>
    <name type="common">Alkaliphilic filamentous fungus</name>
    <dbReference type="NCBI Taxonomy" id="1314773"/>
    <lineage>
        <taxon>Eukaryota</taxon>
        <taxon>Fungi</taxon>
        <taxon>Dikarya</taxon>
        <taxon>Ascomycota</taxon>
        <taxon>Pezizomycotina</taxon>
        <taxon>Sordariomycetes</taxon>
        <taxon>Hypocreomycetidae</taxon>
        <taxon>Glomerellales</taxon>
        <taxon>Plectosphaerellaceae</taxon>
        <taxon>Sodiomyces</taxon>
    </lineage>
</organism>
<comment type="similarity">
    <text evidence="1">Belongs to the SPT2 family.</text>
</comment>
<evidence type="ECO:0000313" key="4">
    <source>
        <dbReference type="EMBL" id="ROT35597.1"/>
    </source>
</evidence>
<feature type="compositionally biased region" description="Acidic residues" evidence="3">
    <location>
        <begin position="318"/>
        <end position="337"/>
    </location>
</feature>
<dbReference type="OrthoDB" id="5430658at2759"/>
<name>A0A3N2PM41_SODAK</name>
<evidence type="ECO:0000256" key="2">
    <source>
        <dbReference type="ARBA" id="ARBA00023054"/>
    </source>
</evidence>
<dbReference type="EMBL" id="ML119061">
    <property type="protein sequence ID" value="ROT35597.1"/>
    <property type="molecule type" value="Genomic_DNA"/>
</dbReference>
<dbReference type="RefSeq" id="XP_028463403.1">
    <property type="nucleotide sequence ID" value="XM_028615604.1"/>
</dbReference>
<evidence type="ECO:0000256" key="3">
    <source>
        <dbReference type="SAM" id="MobiDB-lite"/>
    </source>
</evidence>